<evidence type="ECO:0000313" key="4">
    <source>
        <dbReference type="Proteomes" id="UP000285864"/>
    </source>
</evidence>
<dbReference type="Gene3D" id="3.40.1420.30">
    <property type="match status" value="3"/>
</dbReference>
<dbReference type="RefSeq" id="WP_118483312.1">
    <property type="nucleotide sequence ID" value="NZ_CAUELD010000159.1"/>
</dbReference>
<sequence length="415" mass="47464">MKKLFCICYLFLVLCGTFPWITSCSGDDVEEVVSVQDVPSDISLFVSAWFPGAMIEQISRINEGERGYHALLSNNVEVDFTNEGSWTKVCFPNAGMQIFARKFLGEMYDFMEAKFGEISVSAIYAIKEGLTAELSDGRKLAFQHYENRCLGYEYPVEVGEEYLSEKIKNYILQAFPGREITRIIIGSEQLNPSMPAYRVWIDDTYLLLFDKEGEWTLVSGEFDRTVVEENGELLFPELPQTVIDLLPQKVMEQIWDSEPNARITSVSRDQKDYYTLQVHPTKAISTYGGEKTFVIQISRIQEFLKNYFTEVYQMKISWNYDCNNPLVSVALPNGFSFLFDGNYEWLRINGGGQIWPDSMLPLLPSGIISYWKNTAADVGITDVDRREGNYHVLLIDGTRWLFNSYGAFIKDENAG</sequence>
<keyword evidence="1" id="KW-0732">Signal</keyword>
<keyword evidence="4" id="KW-1185">Reference proteome</keyword>
<feature type="domain" description="Putative beta-lactamase-inhibitor-like PepSY-like" evidence="2">
    <location>
        <begin position="244"/>
        <end position="273"/>
    </location>
</feature>
<evidence type="ECO:0000256" key="1">
    <source>
        <dbReference type="SAM" id="SignalP"/>
    </source>
</evidence>
<feature type="chain" id="PRO_5019579654" description="Putative beta-lactamase-inhibitor-like PepSY-like domain-containing protein" evidence="1">
    <location>
        <begin position="23"/>
        <end position="415"/>
    </location>
</feature>
<organism evidence="3 4">
    <name type="scientific">Phocaeicola coprocola</name>
    <dbReference type="NCBI Taxonomy" id="310298"/>
    <lineage>
        <taxon>Bacteria</taxon>
        <taxon>Pseudomonadati</taxon>
        <taxon>Bacteroidota</taxon>
        <taxon>Bacteroidia</taxon>
        <taxon>Bacteroidales</taxon>
        <taxon>Bacteroidaceae</taxon>
        <taxon>Phocaeicola</taxon>
    </lineage>
</organism>
<dbReference type="InterPro" id="IPR021533">
    <property type="entry name" value="PepSY-like"/>
</dbReference>
<feature type="domain" description="Putative beta-lactamase-inhibitor-like PepSY-like" evidence="2">
    <location>
        <begin position="329"/>
        <end position="410"/>
    </location>
</feature>
<comment type="caution">
    <text evidence="3">The sequence shown here is derived from an EMBL/GenBank/DDBJ whole genome shotgun (WGS) entry which is preliminary data.</text>
</comment>
<accession>A0A412GVL3</accession>
<dbReference type="PROSITE" id="PS51257">
    <property type="entry name" value="PROKAR_LIPOPROTEIN"/>
    <property type="match status" value="1"/>
</dbReference>
<feature type="signal peptide" evidence="1">
    <location>
        <begin position="1"/>
        <end position="22"/>
    </location>
</feature>
<dbReference type="SUPFAM" id="SSF160574">
    <property type="entry name" value="BT0923-like"/>
    <property type="match status" value="3"/>
</dbReference>
<dbReference type="EMBL" id="QRUU01000009">
    <property type="protein sequence ID" value="RGR98905.1"/>
    <property type="molecule type" value="Genomic_DNA"/>
</dbReference>
<reference evidence="3 4" key="1">
    <citation type="submission" date="2018-08" db="EMBL/GenBank/DDBJ databases">
        <title>A genome reference for cultivated species of the human gut microbiota.</title>
        <authorList>
            <person name="Zou Y."/>
            <person name="Xue W."/>
            <person name="Luo G."/>
        </authorList>
    </citation>
    <scope>NUCLEOTIDE SEQUENCE [LARGE SCALE GENOMIC DNA]</scope>
    <source>
        <strain evidence="3 4">AF24-2</strain>
    </source>
</reference>
<proteinExistence type="predicted"/>
<evidence type="ECO:0000259" key="2">
    <source>
        <dbReference type="Pfam" id="PF11396"/>
    </source>
</evidence>
<evidence type="ECO:0000313" key="3">
    <source>
        <dbReference type="EMBL" id="RGR98905.1"/>
    </source>
</evidence>
<dbReference type="Proteomes" id="UP000285864">
    <property type="component" value="Unassembled WGS sequence"/>
</dbReference>
<name>A0A412GVL3_9BACT</name>
<dbReference type="Pfam" id="PF11396">
    <property type="entry name" value="PepSY_like"/>
    <property type="match status" value="3"/>
</dbReference>
<dbReference type="AlphaFoldDB" id="A0A412GVL3"/>
<gene>
    <name evidence="3" type="ORF">DWY20_03615</name>
</gene>
<protein>
    <recommendedName>
        <fullName evidence="2">Putative beta-lactamase-inhibitor-like PepSY-like domain-containing protein</fullName>
    </recommendedName>
</protein>
<feature type="domain" description="Putative beta-lactamase-inhibitor-like PepSY-like" evidence="2">
    <location>
        <begin position="32"/>
        <end position="85"/>
    </location>
</feature>